<evidence type="ECO:0000313" key="2">
    <source>
        <dbReference type="EMBL" id="AJE04924.1"/>
    </source>
</evidence>
<dbReference type="AlphaFoldDB" id="A0A0B5BIE7"/>
<keyword evidence="3" id="KW-1185">Reference proteome</keyword>
<name>A0A0B5BIE7_9BACT</name>
<dbReference type="OrthoDB" id="5394507at2"/>
<dbReference type="KEGG" id="gpi:GPICK_12810"/>
<evidence type="ECO:0000313" key="3">
    <source>
        <dbReference type="Proteomes" id="UP000057609"/>
    </source>
</evidence>
<proteinExistence type="predicted"/>
<gene>
    <name evidence="2" type="ORF">GPICK_12810</name>
</gene>
<dbReference type="SMART" id="SM00960">
    <property type="entry name" value="Robl_LC7"/>
    <property type="match status" value="1"/>
</dbReference>
<sequence>MDDVLQQINTVPGVIGSLVCGAAGEVVAHAFPPLFDLSILQGVAATVADPGTGVRSSAGAFDLVDLRYQDGRIVVKPLREAFLLLLCAKAINLQVLAISLNVAKGKLESLIGEGRTEAPLAAPAAAAILDVLTLPACHIQNSAIGGSFEQFGMAAITPATSRQISAFYRTGTTKKLRLTNPDSGLSGIFAVMVVNENDASSDGKIILCKSIEKKLRISDGASLTVELP</sequence>
<organism evidence="2 3">
    <name type="scientific">Geobacter pickeringii</name>
    <dbReference type="NCBI Taxonomy" id="345632"/>
    <lineage>
        <taxon>Bacteria</taxon>
        <taxon>Pseudomonadati</taxon>
        <taxon>Thermodesulfobacteriota</taxon>
        <taxon>Desulfuromonadia</taxon>
        <taxon>Geobacterales</taxon>
        <taxon>Geobacteraceae</taxon>
        <taxon>Geobacter</taxon>
    </lineage>
</organism>
<dbReference type="EMBL" id="CP009788">
    <property type="protein sequence ID" value="AJE04924.1"/>
    <property type="molecule type" value="Genomic_DNA"/>
</dbReference>
<dbReference type="HOGENOM" id="CLU_107530_0_0_7"/>
<reference evidence="2 3" key="1">
    <citation type="journal article" date="2015" name="Genome Announc.">
        <title>Complete Genome of Geobacter pickeringii G13T, a Metal-Reducing Isolate from Sedimentary Kaolin Deposits.</title>
        <authorList>
            <person name="Badalamenti J.P."/>
            <person name="Bond D.R."/>
        </authorList>
    </citation>
    <scope>NUCLEOTIDE SEQUENCE [LARGE SCALE GENOMIC DNA]</scope>
    <source>
        <strain evidence="2 3">G13</strain>
    </source>
</reference>
<dbReference type="InterPro" id="IPR004942">
    <property type="entry name" value="Roadblock/LAMTOR2_dom"/>
</dbReference>
<dbReference type="Proteomes" id="UP000057609">
    <property type="component" value="Chromosome"/>
</dbReference>
<evidence type="ECO:0000259" key="1">
    <source>
        <dbReference type="SMART" id="SM00960"/>
    </source>
</evidence>
<dbReference type="STRING" id="345632.GPICK_12810"/>
<accession>A0A0B5BIE7</accession>
<dbReference type="SUPFAM" id="SSF103196">
    <property type="entry name" value="Roadblock/LC7 domain"/>
    <property type="match status" value="1"/>
</dbReference>
<dbReference type="Gene3D" id="3.30.450.30">
    <property type="entry name" value="Dynein light chain 2a, cytoplasmic"/>
    <property type="match status" value="1"/>
</dbReference>
<feature type="domain" description="Roadblock/LAMTOR2" evidence="1">
    <location>
        <begin position="1"/>
        <end position="88"/>
    </location>
</feature>
<protein>
    <recommendedName>
        <fullName evidence="1">Roadblock/LAMTOR2 domain-containing protein</fullName>
    </recommendedName>
</protein>